<evidence type="ECO:0000256" key="1">
    <source>
        <dbReference type="SAM" id="Phobius"/>
    </source>
</evidence>
<dbReference type="EMBL" id="JBICBT010000354">
    <property type="protein sequence ID" value="KAL3116697.1"/>
    <property type="molecule type" value="Genomic_DNA"/>
</dbReference>
<feature type="transmembrane region" description="Helical" evidence="1">
    <location>
        <begin position="223"/>
        <end position="245"/>
    </location>
</feature>
<proteinExistence type="predicted"/>
<keyword evidence="3" id="KW-1185">Reference proteome</keyword>
<keyword evidence="1" id="KW-0812">Transmembrane</keyword>
<sequence length="272" mass="31339">MELLRLFVPFFPFVASSIVRFQSFQNSNKHEFGLDDEGSKHCLVLRFNATLINLNLKEPLAVESVDFTSDRVKLVGFCSARNEMEKHSQIQASWRVAKQRKTLKFVFREKRMKRSTAHAEEIRWTLGKVEFTDKFKGRSVRFASGKNESATVNAPLNQKFICRDSINLTLHHVRYKDIVVQLVPVANQMEVQPITASFGLGNNVFICERTRRRTLRESFRSKMTIFSGILLGIGSVGMIVGYSFWKQMPTAEEKGKAMAADERRRECYENLE</sequence>
<dbReference type="Proteomes" id="UP001620626">
    <property type="component" value="Unassembled WGS sequence"/>
</dbReference>
<protein>
    <submittedName>
        <fullName evidence="2">Uncharacterized protein</fullName>
    </submittedName>
</protein>
<gene>
    <name evidence="2" type="ORF">niasHT_000775</name>
</gene>
<dbReference type="AlphaFoldDB" id="A0ABD2LP85"/>
<reference evidence="2 3" key="1">
    <citation type="submission" date="2024-10" db="EMBL/GenBank/DDBJ databases">
        <authorList>
            <person name="Kim D."/>
        </authorList>
    </citation>
    <scope>NUCLEOTIDE SEQUENCE [LARGE SCALE GENOMIC DNA]</scope>
    <source>
        <strain evidence="2">BH-2024</strain>
    </source>
</reference>
<keyword evidence="1" id="KW-1133">Transmembrane helix</keyword>
<comment type="caution">
    <text evidence="2">The sequence shown here is derived from an EMBL/GenBank/DDBJ whole genome shotgun (WGS) entry which is preliminary data.</text>
</comment>
<organism evidence="2 3">
    <name type="scientific">Heterodera trifolii</name>
    <dbReference type="NCBI Taxonomy" id="157864"/>
    <lineage>
        <taxon>Eukaryota</taxon>
        <taxon>Metazoa</taxon>
        <taxon>Ecdysozoa</taxon>
        <taxon>Nematoda</taxon>
        <taxon>Chromadorea</taxon>
        <taxon>Rhabditida</taxon>
        <taxon>Tylenchina</taxon>
        <taxon>Tylenchomorpha</taxon>
        <taxon>Tylenchoidea</taxon>
        <taxon>Heteroderidae</taxon>
        <taxon>Heteroderinae</taxon>
        <taxon>Heterodera</taxon>
    </lineage>
</organism>
<evidence type="ECO:0000313" key="3">
    <source>
        <dbReference type="Proteomes" id="UP001620626"/>
    </source>
</evidence>
<accession>A0ABD2LP85</accession>
<name>A0ABD2LP85_9BILA</name>
<dbReference type="Gene3D" id="2.40.160.110">
    <property type="match status" value="1"/>
</dbReference>
<keyword evidence="1" id="KW-0472">Membrane</keyword>
<evidence type="ECO:0000313" key="2">
    <source>
        <dbReference type="EMBL" id="KAL3116697.1"/>
    </source>
</evidence>